<dbReference type="GO" id="GO:0005737">
    <property type="term" value="C:cytoplasm"/>
    <property type="evidence" value="ECO:0007669"/>
    <property type="project" value="TreeGrafter"/>
</dbReference>
<comment type="similarity">
    <text evidence="1 6">Belongs to the ferritin family.</text>
</comment>
<dbReference type="PROSITE" id="PS50905">
    <property type="entry name" value="FERRITIN_LIKE"/>
    <property type="match status" value="1"/>
</dbReference>
<reference evidence="8" key="2">
    <citation type="journal article" date="2018" name="Dev. Comp. Immunol.">
        <title>A CqFerritin protein inhibits white spot syndrome virus infection via regulating iron ions in red claw crayfish Cherax quadricarinatus.</title>
        <authorList>
            <person name="Chen X.X."/>
            <person name="Li Y.Y."/>
            <person name="Chang X.J."/>
            <person name="Xie X.L."/>
            <person name="Liang Y.T."/>
            <person name="Wang K.J."/>
            <person name="Zheng W.Y."/>
            <person name="Liu H.P."/>
        </authorList>
    </citation>
    <scope>NUCLEOTIDE SEQUENCE</scope>
    <source>
        <tissue evidence="8">Hematopoietic tissue</tissue>
    </source>
</reference>
<dbReference type="GO" id="GO:0008199">
    <property type="term" value="F:ferric iron binding"/>
    <property type="evidence" value="ECO:0007669"/>
    <property type="project" value="InterPro"/>
</dbReference>
<reference evidence="8" key="1">
    <citation type="submission" date="2017-12" db="EMBL/GenBank/DDBJ databases">
        <authorList>
            <person name="Hurst M.R.H."/>
        </authorList>
    </citation>
    <scope>NUCLEOTIDE SEQUENCE</scope>
    <source>
        <tissue evidence="8">Hematopoietic tissue</tissue>
    </source>
</reference>
<proteinExistence type="evidence at transcript level"/>
<dbReference type="FunFam" id="1.20.1260.10:FF:000002">
    <property type="entry name" value="Ferritin, mitochondrial"/>
    <property type="match status" value="1"/>
</dbReference>
<evidence type="ECO:0000256" key="3">
    <source>
        <dbReference type="ARBA" id="ARBA00022723"/>
    </source>
</evidence>
<dbReference type="InterPro" id="IPR012347">
    <property type="entry name" value="Ferritin-like"/>
</dbReference>
<evidence type="ECO:0000256" key="1">
    <source>
        <dbReference type="ARBA" id="ARBA00007513"/>
    </source>
</evidence>
<keyword evidence="4 5" id="KW-0408">Iron</keyword>
<dbReference type="Gene3D" id="1.20.1260.10">
    <property type="match status" value="1"/>
</dbReference>
<keyword evidence="3 5" id="KW-0479">Metal-binding</keyword>
<dbReference type="GO" id="GO:0008198">
    <property type="term" value="F:ferrous iron binding"/>
    <property type="evidence" value="ECO:0007669"/>
    <property type="project" value="TreeGrafter"/>
</dbReference>
<dbReference type="GO" id="GO:0004322">
    <property type="term" value="F:ferroxidase activity"/>
    <property type="evidence" value="ECO:0007669"/>
    <property type="project" value="UniProtKB-EC"/>
</dbReference>
<dbReference type="InterPro" id="IPR009078">
    <property type="entry name" value="Ferritin-like_SF"/>
</dbReference>
<dbReference type="OrthoDB" id="186462at2759"/>
<keyword evidence="6" id="KW-0560">Oxidoreductase</keyword>
<sequence length="170" mass="19472">MASSVRHNYHEDNEAALNKYINLELHASYVFLALSYHFDRDDVALPGLSKLFRGYSDFELVNAHKLMKYQNQRGGRVVLHDVFPPSKQEWDKGLEGIQTALDLKKELNEALLNLHGKVSETNDPHVLHFLDDNFINEHVETIKKLGDMVTQLQRAGDGHLGLHIFDKDLL</sequence>
<dbReference type="GO" id="GO:0006879">
    <property type="term" value="P:intracellular iron ion homeostasis"/>
    <property type="evidence" value="ECO:0007669"/>
    <property type="project" value="UniProtKB-KW"/>
</dbReference>
<protein>
    <recommendedName>
        <fullName evidence="6">Ferritin</fullName>
        <ecNumber evidence="6">1.16.3.1</ecNumber>
    </recommendedName>
</protein>
<dbReference type="PANTHER" id="PTHR11431:SF75">
    <property type="entry name" value="FERRITIN"/>
    <property type="match status" value="1"/>
</dbReference>
<feature type="domain" description="Ferritin-like diiron" evidence="7">
    <location>
        <begin position="7"/>
        <end position="156"/>
    </location>
</feature>
<dbReference type="GO" id="GO:0006826">
    <property type="term" value="P:iron ion transport"/>
    <property type="evidence" value="ECO:0007669"/>
    <property type="project" value="InterPro"/>
</dbReference>
<dbReference type="PANTHER" id="PTHR11431">
    <property type="entry name" value="FERRITIN"/>
    <property type="match status" value="1"/>
</dbReference>
<evidence type="ECO:0000259" key="7">
    <source>
        <dbReference type="PROSITE" id="PS50905"/>
    </source>
</evidence>
<dbReference type="CDD" id="cd01056">
    <property type="entry name" value="Euk_Ferritin"/>
    <property type="match status" value="1"/>
</dbReference>
<dbReference type="SUPFAM" id="SSF47240">
    <property type="entry name" value="Ferritin-like"/>
    <property type="match status" value="1"/>
</dbReference>
<dbReference type="EC" id="1.16.3.1" evidence="6"/>
<comment type="function">
    <text evidence="6">Stores iron in a soluble, non-toxic, readily available form. Important for iron homeostasis. Iron is taken up in the ferrous form and deposited as ferric hydroxides after oxidation.</text>
</comment>
<feature type="binding site" evidence="5">
    <location>
        <position position="59"/>
    </location>
    <ligand>
        <name>Fe cation</name>
        <dbReference type="ChEBI" id="CHEBI:24875"/>
        <label>1</label>
    </ligand>
</feature>
<evidence type="ECO:0000313" key="8">
    <source>
        <dbReference type="EMBL" id="AUS91514.1"/>
    </source>
</evidence>
<evidence type="ECO:0000256" key="6">
    <source>
        <dbReference type="RuleBase" id="RU361145"/>
    </source>
</evidence>
<dbReference type="EMBL" id="MG649969">
    <property type="protein sequence ID" value="AUS91514.1"/>
    <property type="molecule type" value="mRNA"/>
</dbReference>
<evidence type="ECO:0000256" key="4">
    <source>
        <dbReference type="ARBA" id="ARBA00023004"/>
    </source>
</evidence>
<keyword evidence="2 6" id="KW-0409">Iron storage</keyword>
<organism evidence="8">
    <name type="scientific">Cherax quadricarinatus</name>
    <name type="common">Australian red claw crayfish</name>
    <dbReference type="NCBI Taxonomy" id="27406"/>
    <lineage>
        <taxon>Eukaryota</taxon>
        <taxon>Metazoa</taxon>
        <taxon>Ecdysozoa</taxon>
        <taxon>Arthropoda</taxon>
        <taxon>Crustacea</taxon>
        <taxon>Multicrustacea</taxon>
        <taxon>Malacostraca</taxon>
        <taxon>Eumalacostraca</taxon>
        <taxon>Eucarida</taxon>
        <taxon>Decapoda</taxon>
        <taxon>Pleocyemata</taxon>
        <taxon>Astacidea</taxon>
        <taxon>Parastacoidea</taxon>
        <taxon>Parastacidae</taxon>
        <taxon>Cherax</taxon>
    </lineage>
</organism>
<dbReference type="InterPro" id="IPR001519">
    <property type="entry name" value="Ferritin"/>
</dbReference>
<comment type="catalytic activity">
    <reaction evidence="6">
        <text>4 Fe(2+) + O2 + 4 H(+) = 4 Fe(3+) + 2 H2O</text>
        <dbReference type="Rhea" id="RHEA:11148"/>
        <dbReference type="ChEBI" id="CHEBI:15377"/>
        <dbReference type="ChEBI" id="CHEBI:15378"/>
        <dbReference type="ChEBI" id="CHEBI:15379"/>
        <dbReference type="ChEBI" id="CHEBI:29033"/>
        <dbReference type="ChEBI" id="CHEBI:29034"/>
        <dbReference type="EC" id="1.16.3.1"/>
    </reaction>
</comment>
<accession>A0A2I7ZGE4</accession>
<dbReference type="AlphaFoldDB" id="A0A2I7ZGE4"/>
<name>A0A2I7ZGE4_CHEQU</name>
<dbReference type="InterPro" id="IPR009040">
    <property type="entry name" value="Ferritin-like_diiron"/>
</dbReference>
<dbReference type="InterPro" id="IPR008331">
    <property type="entry name" value="Ferritin_DPS_dom"/>
</dbReference>
<evidence type="ECO:0000256" key="2">
    <source>
        <dbReference type="ARBA" id="ARBA00022434"/>
    </source>
</evidence>
<dbReference type="Pfam" id="PF00210">
    <property type="entry name" value="Ferritin"/>
    <property type="match status" value="1"/>
</dbReference>
<feature type="binding site" evidence="5">
    <location>
        <position position="24"/>
    </location>
    <ligand>
        <name>Fe cation</name>
        <dbReference type="ChEBI" id="CHEBI:24875"/>
        <label>1</label>
    </ligand>
</feature>
<evidence type="ECO:0000256" key="5">
    <source>
        <dbReference type="PIRSR" id="PIRSR601519-1"/>
    </source>
</evidence>